<proteinExistence type="predicted"/>
<evidence type="ECO:0000256" key="1">
    <source>
        <dbReference type="SAM" id="Phobius"/>
    </source>
</evidence>
<protein>
    <submittedName>
        <fullName evidence="2">Uncharacterized protein</fullName>
    </submittedName>
</protein>
<feature type="transmembrane region" description="Helical" evidence="1">
    <location>
        <begin position="28"/>
        <end position="47"/>
    </location>
</feature>
<reference evidence="2" key="1">
    <citation type="submission" date="2020-08" db="EMBL/GenBank/DDBJ databases">
        <title>Food and environmental bacterial isolates.</title>
        <authorList>
            <person name="Richter L."/>
            <person name="Du Plessis E.M."/>
            <person name="Duvenage S."/>
            <person name="Allam M."/>
            <person name="Korsten L."/>
        </authorList>
    </citation>
    <scope>NUCLEOTIDE SEQUENCE</scope>
    <source>
        <strain evidence="2">UPMP2127</strain>
    </source>
</reference>
<dbReference type="EMBL" id="JACNYO010000028">
    <property type="protein sequence ID" value="MBC3214771.1"/>
    <property type="molecule type" value="Genomic_DNA"/>
</dbReference>
<dbReference type="RefSeq" id="WP_179253780.1">
    <property type="nucleotide sequence ID" value="NZ_JACBIV010000032.1"/>
</dbReference>
<sequence>MPIVVIFIVGLLLEVLWAFWEWINEHIAIIGTIATTFAFFAMLWSAFETRKSANAAFRAVKTADASLEEARKNFRKEAFNQRFSLLLEQHNVYLEKINKFVGSDQGWAFVEEIFKAKTHPAAFERLRGHFICSPYMRVLYHLLKFINDDYYGSKDDIKGRKKYSSLVRSLISNDVLFLIAVNSSLINENNVINQYDKYQSYLQRFEFFEHADFSLLHHPINKDKPVKDELNLSTVEEDICVKFRRYGISNQRDVFNNYIPSISISVILSYIYKSPNQKETEKWFDNANTMVNNKVELIKRECKTDECMNKIHLGKYINRYMKESLSLDNYPKELEGSELINMSIINGFITSCKNGSMRPLPNPAFYIYSYNEQLKYYAFTGDSNYLIKDINEFLQEIDNRNEFLHGEIYAPVVINVINALQNAKTHMHKQRHTDGRSPG</sequence>
<evidence type="ECO:0000313" key="3">
    <source>
        <dbReference type="Proteomes" id="UP000659084"/>
    </source>
</evidence>
<dbReference type="InterPro" id="IPR031709">
    <property type="entry name" value="PutAbiC"/>
</dbReference>
<gene>
    <name evidence="2" type="ORF">H8J20_21780</name>
</gene>
<accession>A0AAW3WVF9</accession>
<comment type="caution">
    <text evidence="2">The sequence shown here is derived from an EMBL/GenBank/DDBJ whole genome shotgun (WGS) entry which is preliminary data.</text>
</comment>
<dbReference type="AlphaFoldDB" id="A0AAW3WVF9"/>
<dbReference type="Pfam" id="PF16872">
    <property type="entry name" value="putAbiC"/>
    <property type="match status" value="1"/>
</dbReference>
<dbReference type="Proteomes" id="UP000659084">
    <property type="component" value="Unassembled WGS sequence"/>
</dbReference>
<organism evidence="2 3">
    <name type="scientific">Serratia fonticola</name>
    <dbReference type="NCBI Taxonomy" id="47917"/>
    <lineage>
        <taxon>Bacteria</taxon>
        <taxon>Pseudomonadati</taxon>
        <taxon>Pseudomonadota</taxon>
        <taxon>Gammaproteobacteria</taxon>
        <taxon>Enterobacterales</taxon>
        <taxon>Yersiniaceae</taxon>
        <taxon>Serratia</taxon>
    </lineage>
</organism>
<name>A0AAW3WVF9_SERFO</name>
<keyword evidence="1" id="KW-0472">Membrane</keyword>
<keyword evidence="1" id="KW-1133">Transmembrane helix</keyword>
<keyword evidence="1" id="KW-0812">Transmembrane</keyword>
<evidence type="ECO:0000313" key="2">
    <source>
        <dbReference type="EMBL" id="MBC3214771.1"/>
    </source>
</evidence>